<keyword evidence="7" id="KW-1185">Reference proteome</keyword>
<dbReference type="InterPro" id="IPR008920">
    <property type="entry name" value="TF_FadR/GntR_C"/>
</dbReference>
<keyword evidence="2" id="KW-0238">DNA-binding</keyword>
<dbReference type="SMART" id="SM00345">
    <property type="entry name" value="HTH_GNTR"/>
    <property type="match status" value="1"/>
</dbReference>
<protein>
    <submittedName>
        <fullName evidence="5">FCD domain-containing protein</fullName>
    </submittedName>
    <submittedName>
        <fullName evidence="6">HTH-type transcriptional repressor RspR</fullName>
    </submittedName>
</protein>
<reference evidence="6" key="2">
    <citation type="submission" date="2018-10" db="EMBL/GenBank/DDBJ databases">
        <authorList>
            <person name="Peiro R."/>
            <person name="Begona"/>
            <person name="Cbmso G."/>
            <person name="Lopez M."/>
            <person name="Gonzalez S."/>
            <person name="Sacristan E."/>
            <person name="Castillo E."/>
        </authorList>
    </citation>
    <scope>NUCLEOTIDE SEQUENCE</scope>
    <source>
        <strain evidence="6">Rhod_genome</strain>
    </source>
</reference>
<evidence type="ECO:0000256" key="2">
    <source>
        <dbReference type="ARBA" id="ARBA00023125"/>
    </source>
</evidence>
<dbReference type="PANTHER" id="PTHR43537:SF49">
    <property type="entry name" value="TRANSCRIPTIONAL REGULATORY PROTEIN"/>
    <property type="match status" value="1"/>
</dbReference>
<dbReference type="InterPro" id="IPR011711">
    <property type="entry name" value="GntR_C"/>
</dbReference>
<dbReference type="GO" id="GO:0003677">
    <property type="term" value="F:DNA binding"/>
    <property type="evidence" value="ECO:0007669"/>
    <property type="project" value="UniProtKB-KW"/>
</dbReference>
<evidence type="ECO:0000256" key="1">
    <source>
        <dbReference type="ARBA" id="ARBA00023015"/>
    </source>
</evidence>
<dbReference type="Pfam" id="PF00392">
    <property type="entry name" value="GntR"/>
    <property type="match status" value="1"/>
</dbReference>
<evidence type="ECO:0000259" key="4">
    <source>
        <dbReference type="PROSITE" id="PS50949"/>
    </source>
</evidence>
<evidence type="ECO:0000313" key="5">
    <source>
        <dbReference type="EMBL" id="MTW18084.1"/>
    </source>
</evidence>
<dbReference type="SUPFAM" id="SSF48008">
    <property type="entry name" value="GntR ligand-binding domain-like"/>
    <property type="match status" value="1"/>
</dbReference>
<evidence type="ECO:0000256" key="3">
    <source>
        <dbReference type="ARBA" id="ARBA00023163"/>
    </source>
</evidence>
<organism evidence="6 7">
    <name type="scientific">Rhodoplanes serenus</name>
    <dbReference type="NCBI Taxonomy" id="200615"/>
    <lineage>
        <taxon>Bacteria</taxon>
        <taxon>Pseudomonadati</taxon>
        <taxon>Pseudomonadota</taxon>
        <taxon>Alphaproteobacteria</taxon>
        <taxon>Hyphomicrobiales</taxon>
        <taxon>Nitrobacteraceae</taxon>
        <taxon>Rhodoplanes</taxon>
    </lineage>
</organism>
<evidence type="ECO:0000313" key="8">
    <source>
        <dbReference type="Proteomes" id="UP000438991"/>
    </source>
</evidence>
<keyword evidence="1" id="KW-0805">Transcription regulation</keyword>
<dbReference type="AlphaFoldDB" id="A0A447CQU4"/>
<dbReference type="InterPro" id="IPR000524">
    <property type="entry name" value="Tscrpt_reg_HTH_GntR"/>
</dbReference>
<reference evidence="5 8" key="3">
    <citation type="submission" date="2019-11" db="EMBL/GenBank/DDBJ databases">
        <title>Whole-genome sequence of Rhodoplanes serenus DSM 18633, type strain.</title>
        <authorList>
            <person name="Kyndt J.A."/>
            <person name="Meyer T.E."/>
        </authorList>
    </citation>
    <scope>NUCLEOTIDE SEQUENCE [LARGE SCALE GENOMIC DNA]</scope>
    <source>
        <strain evidence="5 8">DSM 18633</strain>
    </source>
</reference>
<keyword evidence="3" id="KW-0804">Transcription</keyword>
<dbReference type="Pfam" id="PF07729">
    <property type="entry name" value="FCD"/>
    <property type="match status" value="1"/>
</dbReference>
<dbReference type="SUPFAM" id="SSF46785">
    <property type="entry name" value="Winged helix' DNA-binding domain"/>
    <property type="match status" value="1"/>
</dbReference>
<dbReference type="Proteomes" id="UP000289200">
    <property type="component" value="Unassembled WGS sequence"/>
</dbReference>
<accession>A0A447CQU4</accession>
<gene>
    <name evidence="6" type="primary">rspR_3</name>
    <name evidence="5" type="ORF">GJ689_17940</name>
    <name evidence="6" type="ORF">RHODGE_RHODGE_00647</name>
</gene>
<dbReference type="InterPro" id="IPR036390">
    <property type="entry name" value="WH_DNA-bd_sf"/>
</dbReference>
<dbReference type="OrthoDB" id="9788098at2"/>
<reference evidence="7" key="1">
    <citation type="submission" date="2018-10" db="EMBL/GenBank/DDBJ databases">
        <authorList>
            <person name="Peiro R."/>
            <person name="Begona"/>
            <person name="Cbmso G."/>
            <person name="Lopez M."/>
            <person name="Gonzalez S."/>
            <person name="Sacristan E."/>
            <person name="Castillo E."/>
        </authorList>
    </citation>
    <scope>NUCLEOTIDE SEQUENCE [LARGE SCALE GENOMIC DNA]</scope>
</reference>
<name>A0A447CQU4_9BRAD</name>
<comment type="caution">
    <text evidence="6">The sequence shown here is derived from an EMBL/GenBank/DDBJ whole genome shotgun (WGS) entry which is preliminary data.</text>
</comment>
<dbReference type="Proteomes" id="UP000438991">
    <property type="component" value="Unassembled WGS sequence"/>
</dbReference>
<dbReference type="PANTHER" id="PTHR43537">
    <property type="entry name" value="TRANSCRIPTIONAL REGULATOR, GNTR FAMILY"/>
    <property type="match status" value="1"/>
</dbReference>
<dbReference type="EMBL" id="UWOC01000038">
    <property type="protein sequence ID" value="VCU07559.1"/>
    <property type="molecule type" value="Genomic_DNA"/>
</dbReference>
<dbReference type="EMBL" id="WNKV01000014">
    <property type="protein sequence ID" value="MTW18084.1"/>
    <property type="molecule type" value="Genomic_DNA"/>
</dbReference>
<sequence>MQPPPSATPTLATPILATPSLSDTATRGDGVFERILDMIYRCELPPGAVLNESVLAARFGLSRGPVREAVRRLQGIQLVTREPFTRARVITFDPAAVRDLFEMREALEGYACRLAAERMTDQELDALAADLEAQADKAAAAALDGTPFDFHERIVRASRNGRIVKTLCGDLYHLLRMYRRWSGAAVTRKSEALTEHRQIYRALRNRDGELSESLMRSHIARAAANVISRAPAEAGDTDTSAA</sequence>
<dbReference type="InterPro" id="IPR036388">
    <property type="entry name" value="WH-like_DNA-bd_sf"/>
</dbReference>
<dbReference type="PROSITE" id="PS50949">
    <property type="entry name" value="HTH_GNTR"/>
    <property type="match status" value="1"/>
</dbReference>
<dbReference type="GO" id="GO:0003700">
    <property type="term" value="F:DNA-binding transcription factor activity"/>
    <property type="evidence" value="ECO:0007669"/>
    <property type="project" value="InterPro"/>
</dbReference>
<dbReference type="Gene3D" id="1.20.120.530">
    <property type="entry name" value="GntR ligand-binding domain-like"/>
    <property type="match status" value="1"/>
</dbReference>
<dbReference type="RefSeq" id="WP_129607741.1">
    <property type="nucleotide sequence ID" value="NZ_UWOC01000038.1"/>
</dbReference>
<feature type="domain" description="HTH gntR-type" evidence="4">
    <location>
        <begin position="25"/>
        <end position="92"/>
    </location>
</feature>
<proteinExistence type="predicted"/>
<evidence type="ECO:0000313" key="6">
    <source>
        <dbReference type="EMBL" id="VCU07559.1"/>
    </source>
</evidence>
<evidence type="ECO:0000313" key="7">
    <source>
        <dbReference type="Proteomes" id="UP000289200"/>
    </source>
</evidence>
<dbReference type="SMART" id="SM00895">
    <property type="entry name" value="FCD"/>
    <property type="match status" value="1"/>
</dbReference>
<dbReference type="Gene3D" id="1.10.10.10">
    <property type="entry name" value="Winged helix-like DNA-binding domain superfamily/Winged helix DNA-binding domain"/>
    <property type="match status" value="1"/>
</dbReference>